<keyword evidence="1" id="KW-0812">Transmembrane</keyword>
<dbReference type="RefSeq" id="WP_100708319.1">
    <property type="nucleotide sequence ID" value="NZ_NPDL01000024.1"/>
</dbReference>
<dbReference type="OrthoDB" id="1443905at2"/>
<keyword evidence="3" id="KW-1185">Reference proteome</keyword>
<feature type="transmembrane region" description="Helical" evidence="1">
    <location>
        <begin position="21"/>
        <end position="42"/>
    </location>
</feature>
<name>A0A2M9X8A3_9LEPT</name>
<evidence type="ECO:0000313" key="2">
    <source>
        <dbReference type="EMBL" id="PJZ23885.1"/>
    </source>
</evidence>
<gene>
    <name evidence="2" type="ORF">CH357_18865</name>
</gene>
<reference evidence="2 3" key="1">
    <citation type="submission" date="2017-07" db="EMBL/GenBank/DDBJ databases">
        <title>Leptospira spp. isolated from tropical soils.</title>
        <authorList>
            <person name="Thibeaux R."/>
            <person name="Iraola G."/>
            <person name="Ferres I."/>
            <person name="Bierque E."/>
            <person name="Girault D."/>
            <person name="Soupe-Gilbert M.-E."/>
            <person name="Picardeau M."/>
            <person name="Goarant C."/>
        </authorList>
    </citation>
    <scope>NUCLEOTIDE SEQUENCE [LARGE SCALE GENOMIC DNA]</scope>
    <source>
        <strain evidence="2 3">MCA1-C-A1</strain>
    </source>
</reference>
<sequence>MISEIKKSIEKVLTERAISPFAGTFLISWLSWNWDVAIALLYSQKEILISDRIFYVNYYAASWCKVILYPILSTFVLLLIYPLLSNLSYWLWLLYEVWKKTVKNKIESQELLTLEESIRIKLELEEMSKKIADIMMEKDRTIEGFKREKELIGQMYKNSEEELSSLRAGLSVSKSHDVVLYENIKESYNLKEALHSLFESYSKDEYRNSLRIPKKILEYFYVNDILLKEEMSNSKIVLGSAGHNIYKMYVSENVNSYK</sequence>
<evidence type="ECO:0000313" key="3">
    <source>
        <dbReference type="Proteomes" id="UP000232196"/>
    </source>
</evidence>
<dbReference type="AlphaFoldDB" id="A0A2M9X8A3"/>
<evidence type="ECO:0000256" key="1">
    <source>
        <dbReference type="SAM" id="Phobius"/>
    </source>
</evidence>
<keyword evidence="1" id="KW-1133">Transmembrane helix</keyword>
<accession>A0A2M9X8A3</accession>
<proteinExistence type="predicted"/>
<comment type="caution">
    <text evidence="2">The sequence shown here is derived from an EMBL/GenBank/DDBJ whole genome shotgun (WGS) entry which is preliminary data.</text>
</comment>
<dbReference type="EMBL" id="NPDN01000024">
    <property type="protein sequence ID" value="PJZ23885.1"/>
    <property type="molecule type" value="Genomic_DNA"/>
</dbReference>
<feature type="transmembrane region" description="Helical" evidence="1">
    <location>
        <begin position="67"/>
        <end position="95"/>
    </location>
</feature>
<dbReference type="Proteomes" id="UP000232196">
    <property type="component" value="Unassembled WGS sequence"/>
</dbReference>
<organism evidence="2 3">
    <name type="scientific">Leptospira hartskeerlii</name>
    <dbReference type="NCBI Taxonomy" id="2023177"/>
    <lineage>
        <taxon>Bacteria</taxon>
        <taxon>Pseudomonadati</taxon>
        <taxon>Spirochaetota</taxon>
        <taxon>Spirochaetia</taxon>
        <taxon>Leptospirales</taxon>
        <taxon>Leptospiraceae</taxon>
        <taxon>Leptospira</taxon>
    </lineage>
</organism>
<protein>
    <submittedName>
        <fullName evidence="2">Uncharacterized protein</fullName>
    </submittedName>
</protein>
<keyword evidence="1" id="KW-0472">Membrane</keyword>